<keyword evidence="3" id="KW-1185">Reference proteome</keyword>
<evidence type="ECO:0000313" key="3">
    <source>
        <dbReference type="Proteomes" id="UP000298061"/>
    </source>
</evidence>
<name>A0A4Y9ZI99_9AGAM</name>
<sequence length="262" mass="29629">MFFTLRRLFMLCCCKISTRRTTGSQSTTPSRSTDVHGEIRAKYVRYGVLGERRVLRLRDFSKADMEQAYAQAKQIYFGDPFKYPTKIPVRPHTVDEARFWSKCERQTPEDKPDGSLSACESALQHFVCTAALQAIALMYFDGGDAPGAKEILATWTQDITSQGSQYERDHGLDSRNDSRSRGKPSRQDWVDRKVTVSEPGAVKQYLVVEVVSSHKSGTTFQLEDINTKETREIGGLSEDDFLRTTTLTTSSRYTNTSTTTFL</sequence>
<comment type="caution">
    <text evidence="2">The sequence shown here is derived from an EMBL/GenBank/DDBJ whole genome shotgun (WGS) entry which is preliminary data.</text>
</comment>
<organism evidence="2 3">
    <name type="scientific">Hericium alpestre</name>
    <dbReference type="NCBI Taxonomy" id="135208"/>
    <lineage>
        <taxon>Eukaryota</taxon>
        <taxon>Fungi</taxon>
        <taxon>Dikarya</taxon>
        <taxon>Basidiomycota</taxon>
        <taxon>Agaricomycotina</taxon>
        <taxon>Agaricomycetes</taxon>
        <taxon>Russulales</taxon>
        <taxon>Hericiaceae</taxon>
        <taxon>Hericium</taxon>
    </lineage>
</organism>
<dbReference type="AlphaFoldDB" id="A0A4Y9ZI99"/>
<evidence type="ECO:0000256" key="1">
    <source>
        <dbReference type="SAM" id="MobiDB-lite"/>
    </source>
</evidence>
<feature type="region of interest" description="Disordered" evidence="1">
    <location>
        <begin position="162"/>
        <end position="189"/>
    </location>
</feature>
<feature type="compositionally biased region" description="Basic and acidic residues" evidence="1">
    <location>
        <begin position="166"/>
        <end position="189"/>
    </location>
</feature>
<gene>
    <name evidence="2" type="ORF">EWM64_g9566</name>
</gene>
<evidence type="ECO:0000313" key="2">
    <source>
        <dbReference type="EMBL" id="TFY74445.1"/>
    </source>
</evidence>
<protein>
    <submittedName>
        <fullName evidence="2">Uncharacterized protein</fullName>
    </submittedName>
</protein>
<dbReference type="EMBL" id="SFCI01002080">
    <property type="protein sequence ID" value="TFY74445.1"/>
    <property type="molecule type" value="Genomic_DNA"/>
</dbReference>
<dbReference type="Proteomes" id="UP000298061">
    <property type="component" value="Unassembled WGS sequence"/>
</dbReference>
<reference evidence="2 3" key="1">
    <citation type="submission" date="2019-02" db="EMBL/GenBank/DDBJ databases">
        <title>Genome sequencing of the rare red list fungi Hericium alpestre (H. flagellum).</title>
        <authorList>
            <person name="Buettner E."/>
            <person name="Kellner H."/>
        </authorList>
    </citation>
    <scope>NUCLEOTIDE SEQUENCE [LARGE SCALE GENOMIC DNA]</scope>
    <source>
        <strain evidence="2 3">DSM 108284</strain>
    </source>
</reference>
<proteinExistence type="predicted"/>
<accession>A0A4Y9ZI99</accession>